<evidence type="ECO:0008006" key="4">
    <source>
        <dbReference type="Google" id="ProtNLM"/>
    </source>
</evidence>
<evidence type="ECO:0000313" key="2">
    <source>
        <dbReference type="EMBL" id="QTR51681.1"/>
    </source>
</evidence>
<dbReference type="InterPro" id="IPR038765">
    <property type="entry name" value="Papain-like_cys_pep_sf"/>
</dbReference>
<dbReference type="PROSITE" id="PS51257">
    <property type="entry name" value="PROKAR_LIPOPROTEIN"/>
    <property type="match status" value="1"/>
</dbReference>
<keyword evidence="3" id="KW-1185">Reference proteome</keyword>
<dbReference type="SUPFAM" id="SSF54001">
    <property type="entry name" value="Cysteine proteinases"/>
    <property type="match status" value="1"/>
</dbReference>
<evidence type="ECO:0000313" key="3">
    <source>
        <dbReference type="Proteomes" id="UP000672027"/>
    </source>
</evidence>
<dbReference type="EMBL" id="CP072800">
    <property type="protein sequence ID" value="QTR51681.1"/>
    <property type="molecule type" value="Genomic_DNA"/>
</dbReference>
<dbReference type="Proteomes" id="UP000672027">
    <property type="component" value="Chromosome"/>
</dbReference>
<feature type="chain" id="PRO_5046995539" description="Permuted papain-like amidase enzyme, YaeF/YiiX, C92 family" evidence="1">
    <location>
        <begin position="24"/>
        <end position="328"/>
    </location>
</feature>
<protein>
    <recommendedName>
        <fullName evidence="4">Permuted papain-like amidase enzyme, YaeF/YiiX, C92 family</fullName>
    </recommendedName>
</protein>
<proteinExistence type="predicted"/>
<sequence>MKKTWLVLTFSVLNTIVSSCVTAGELLTTQVNVKLVDSPSPSKWGVPLETGQIVVTESPIPINTLYLLLYPQYSPFIHVGIVDVSGGDVGVYEASGTYKLGMGSAPPTDNISGHVRRISLDDYLQENGGTATFYQPPAGVDMSKVLAYAQHHVDSKTPFDPYFNYRDRSSLYCSEFVAAAFEAGGVPAYSTVPMKPNRSTQVVMAWLKVNDRDILPVDRLTSTARWLGTISQTYTLTELKVDRTVKAELYQRFTDNQKLGNILAWEGMNVAFQPLVAQFKEQAFAAFDKDEFYTAEQVLHKVGELADESLGDFDAGNISECKIDFSHC</sequence>
<name>A0ABX7X8X9_9GAMM</name>
<organism evidence="2 3">
    <name type="scientific">Candidatus Thiothrix anitrata</name>
    <dbReference type="NCBI Taxonomy" id="2823902"/>
    <lineage>
        <taxon>Bacteria</taxon>
        <taxon>Pseudomonadati</taxon>
        <taxon>Pseudomonadota</taxon>
        <taxon>Gammaproteobacteria</taxon>
        <taxon>Thiotrichales</taxon>
        <taxon>Thiotrichaceae</taxon>
        <taxon>Thiothrix</taxon>
    </lineage>
</organism>
<keyword evidence="1" id="KW-0732">Signal</keyword>
<accession>A0ABX7X8X9</accession>
<feature type="signal peptide" evidence="1">
    <location>
        <begin position="1"/>
        <end position="23"/>
    </location>
</feature>
<reference evidence="2 3" key="1">
    <citation type="submission" date="2021-04" db="EMBL/GenBank/DDBJ databases">
        <title>Genomics, taxonomy and metabolism of representatives of sulfur bacteria of the genus Thiothrix: Thiothrix fructosivorans QT, Thiothrix unzii A1T and three new species, Thiothrix subterranea sp. nov., Thiothrix litoralis sp. nov. and 'Candidatus Thiothrix anitrata' sp. nov.</title>
        <authorList>
            <person name="Ravin N.V."/>
            <person name="Smolyakov D."/>
            <person name="Rudenko T.S."/>
            <person name="Mardanov A.V."/>
            <person name="Beletsky A.V."/>
            <person name="Markov N.D."/>
            <person name="Fomenkov A.I."/>
            <person name="Roberts R.J."/>
            <person name="Karnachuk O.V."/>
            <person name="Novikov A."/>
            <person name="Grabovich M.Y."/>
        </authorList>
    </citation>
    <scope>NUCLEOTIDE SEQUENCE [LARGE SCALE GENOMIC DNA]</scope>
    <source>
        <strain evidence="2 3">A52</strain>
    </source>
</reference>
<gene>
    <name evidence="2" type="ORF">J8380_09165</name>
</gene>
<dbReference type="Gene3D" id="3.90.1720.10">
    <property type="entry name" value="endopeptidase domain like (from Nostoc punctiforme)"/>
    <property type="match status" value="1"/>
</dbReference>
<evidence type="ECO:0000256" key="1">
    <source>
        <dbReference type="SAM" id="SignalP"/>
    </source>
</evidence>
<dbReference type="RefSeq" id="WP_210230365.1">
    <property type="nucleotide sequence ID" value="NZ_CP072800.1"/>
</dbReference>